<dbReference type="EMBL" id="CAJGYM010000008">
    <property type="protein sequence ID" value="CAD6188441.1"/>
    <property type="molecule type" value="Genomic_DNA"/>
</dbReference>
<gene>
    <name evidence="12" type="ORF">CAUJ_LOCUS4360</name>
</gene>
<dbReference type="InterPro" id="IPR018108">
    <property type="entry name" value="MCP_transmembrane"/>
</dbReference>
<dbReference type="Proteomes" id="UP000835052">
    <property type="component" value="Unassembled WGS sequence"/>
</dbReference>
<dbReference type="PROSITE" id="PS50920">
    <property type="entry name" value="SOLCAR"/>
    <property type="match status" value="3"/>
</dbReference>
<keyword evidence="4 10" id="KW-0812">Transmembrane</keyword>
<dbReference type="GO" id="GO:0005743">
    <property type="term" value="C:mitochondrial inner membrane"/>
    <property type="evidence" value="ECO:0007669"/>
    <property type="project" value="UniProtKB-SubCell"/>
</dbReference>
<comment type="caution">
    <text evidence="12">The sequence shown here is derived from an EMBL/GenBank/DDBJ whole genome shotgun (WGS) entry which is preliminary data.</text>
</comment>
<evidence type="ECO:0000256" key="11">
    <source>
        <dbReference type="RuleBase" id="RU000488"/>
    </source>
</evidence>
<name>A0A8S1GYV5_9PELO</name>
<dbReference type="AlphaFoldDB" id="A0A8S1GYV5"/>
<protein>
    <recommendedName>
        <fullName evidence="14">Solute carrier family 25 member 40</fullName>
    </recommendedName>
</protein>
<dbReference type="SUPFAM" id="SSF103506">
    <property type="entry name" value="Mitochondrial carrier"/>
    <property type="match status" value="1"/>
</dbReference>
<keyword evidence="5" id="KW-0677">Repeat</keyword>
<organism evidence="12 13">
    <name type="scientific">Caenorhabditis auriculariae</name>
    <dbReference type="NCBI Taxonomy" id="2777116"/>
    <lineage>
        <taxon>Eukaryota</taxon>
        <taxon>Metazoa</taxon>
        <taxon>Ecdysozoa</taxon>
        <taxon>Nematoda</taxon>
        <taxon>Chromadorea</taxon>
        <taxon>Rhabditida</taxon>
        <taxon>Rhabditina</taxon>
        <taxon>Rhabditomorpha</taxon>
        <taxon>Rhabditoidea</taxon>
        <taxon>Rhabditidae</taxon>
        <taxon>Peloderinae</taxon>
        <taxon>Caenorhabditis</taxon>
    </lineage>
</organism>
<feature type="repeat" description="Solcar" evidence="10">
    <location>
        <begin position="261"/>
        <end position="350"/>
    </location>
</feature>
<comment type="subcellular location">
    <subcellularLocation>
        <location evidence="1">Mitochondrion inner membrane</location>
        <topology evidence="1">Multi-pass membrane protein</topology>
    </subcellularLocation>
</comment>
<evidence type="ECO:0000256" key="1">
    <source>
        <dbReference type="ARBA" id="ARBA00004448"/>
    </source>
</evidence>
<evidence type="ECO:0000313" key="12">
    <source>
        <dbReference type="EMBL" id="CAD6188441.1"/>
    </source>
</evidence>
<feature type="repeat" description="Solcar" evidence="10">
    <location>
        <begin position="167"/>
        <end position="251"/>
    </location>
</feature>
<dbReference type="PANTHER" id="PTHR45760">
    <property type="entry name" value="FI19922P1-RELATED"/>
    <property type="match status" value="1"/>
</dbReference>
<evidence type="ECO:0000256" key="5">
    <source>
        <dbReference type="ARBA" id="ARBA00022737"/>
    </source>
</evidence>
<proteinExistence type="inferred from homology"/>
<dbReference type="InterPro" id="IPR002067">
    <property type="entry name" value="MCP"/>
</dbReference>
<evidence type="ECO:0008006" key="14">
    <source>
        <dbReference type="Google" id="ProtNLM"/>
    </source>
</evidence>
<evidence type="ECO:0000256" key="4">
    <source>
        <dbReference type="ARBA" id="ARBA00022692"/>
    </source>
</evidence>
<evidence type="ECO:0000256" key="9">
    <source>
        <dbReference type="ARBA" id="ARBA00023136"/>
    </source>
</evidence>
<evidence type="ECO:0000313" key="13">
    <source>
        <dbReference type="Proteomes" id="UP000835052"/>
    </source>
</evidence>
<evidence type="ECO:0000256" key="8">
    <source>
        <dbReference type="ARBA" id="ARBA00023128"/>
    </source>
</evidence>
<evidence type="ECO:0000256" key="6">
    <source>
        <dbReference type="ARBA" id="ARBA00022792"/>
    </source>
</evidence>
<keyword evidence="7" id="KW-1133">Transmembrane helix</keyword>
<reference evidence="12" key="1">
    <citation type="submission" date="2020-10" db="EMBL/GenBank/DDBJ databases">
        <authorList>
            <person name="Kikuchi T."/>
        </authorList>
    </citation>
    <scope>NUCLEOTIDE SEQUENCE</scope>
    <source>
        <strain evidence="12">NKZ352</strain>
    </source>
</reference>
<dbReference type="PANTHER" id="PTHR45760:SF2">
    <property type="entry name" value="FI19922P1-RELATED"/>
    <property type="match status" value="1"/>
</dbReference>
<keyword evidence="6" id="KW-0999">Mitochondrion inner membrane</keyword>
<dbReference type="PRINTS" id="PR00926">
    <property type="entry name" value="MITOCARRIER"/>
</dbReference>
<keyword evidence="3 11" id="KW-0813">Transport</keyword>
<evidence type="ECO:0000256" key="3">
    <source>
        <dbReference type="ARBA" id="ARBA00022448"/>
    </source>
</evidence>
<evidence type="ECO:0000256" key="10">
    <source>
        <dbReference type="PROSITE-ProRule" id="PRU00282"/>
    </source>
</evidence>
<keyword evidence="13" id="KW-1185">Reference proteome</keyword>
<dbReference type="Pfam" id="PF00153">
    <property type="entry name" value="Mito_carr"/>
    <property type="match status" value="3"/>
</dbReference>
<keyword evidence="8" id="KW-0496">Mitochondrion</keyword>
<sequence>MDDSQCERRPCCEKSLHFPKRPECETRKVNVWQQVVASCSGAVVTSVLMTPLDVVKIRLQQQHHPFPKGECFYYHNGLMEHLCTACDLKKPCEWYQRPGNFTGTWDAMKKITAHEGVSSLWSGMTPTLVMALPATIFYFTIYDNLSGFLKKKIICRRATYPEKTTPPEWTAAMVAGTVARAIAVSVVSPVEMIRTKIQSQNMSYSEVRTAIRSSIQHKGLRSFYMGWTPTILRDIPFSAIYWAGYDFLKKSMTKGQRPDDAHFTVSFAAGAISGSVASVLTHPFDVIKTNSQVRIGKSGAELGKSMKTIAHELYSTRGSSAFYTGLLPRVIKVAPACAIMIGSYEYCKTFFHKRNKAAE</sequence>
<dbReference type="Gene3D" id="1.50.40.10">
    <property type="entry name" value="Mitochondrial carrier domain"/>
    <property type="match status" value="1"/>
</dbReference>
<evidence type="ECO:0000256" key="7">
    <source>
        <dbReference type="ARBA" id="ARBA00022989"/>
    </source>
</evidence>
<feature type="repeat" description="Solcar" evidence="10">
    <location>
        <begin position="29"/>
        <end position="148"/>
    </location>
</feature>
<dbReference type="GO" id="GO:1990542">
    <property type="term" value="P:mitochondrial transmembrane transport"/>
    <property type="evidence" value="ECO:0007669"/>
    <property type="project" value="InterPro"/>
</dbReference>
<keyword evidence="9 10" id="KW-0472">Membrane</keyword>
<evidence type="ECO:0000256" key="2">
    <source>
        <dbReference type="ARBA" id="ARBA00006375"/>
    </source>
</evidence>
<dbReference type="InterPro" id="IPR023395">
    <property type="entry name" value="MCP_dom_sf"/>
</dbReference>
<comment type="similarity">
    <text evidence="2 11">Belongs to the mitochondrial carrier (TC 2.A.29) family.</text>
</comment>
<accession>A0A8S1GYV5</accession>
<dbReference type="InterPro" id="IPR045315">
    <property type="entry name" value="Mtm1-like"/>
</dbReference>
<dbReference type="OrthoDB" id="1747031at2759"/>